<organism evidence="1">
    <name type="scientific">virus sp. ctQSn51</name>
    <dbReference type="NCBI Taxonomy" id="2828252"/>
    <lineage>
        <taxon>Viruses</taxon>
    </lineage>
</organism>
<proteinExistence type="predicted"/>
<accession>A0A8S5RBX2</accession>
<reference evidence="1" key="1">
    <citation type="journal article" date="2021" name="Proc. Natl. Acad. Sci. U.S.A.">
        <title>A Catalog of Tens of Thousands of Viruses from Human Metagenomes Reveals Hidden Associations with Chronic Diseases.</title>
        <authorList>
            <person name="Tisza M.J."/>
            <person name="Buck C.B."/>
        </authorList>
    </citation>
    <scope>NUCLEOTIDE SEQUENCE</scope>
    <source>
        <strain evidence="1">CtQSn51</strain>
    </source>
</reference>
<dbReference type="EMBL" id="BK059089">
    <property type="protein sequence ID" value="DAE28565.1"/>
    <property type="molecule type" value="Genomic_DNA"/>
</dbReference>
<sequence>MIFNERRPKKELTVVETWKFNYPSYEDLRYFPEPNSSPVLFPQFRSNNQFFNLISPDSGGIYLRYQRLDGSQLVVYDLMGAGWDKESYRTVEFFGTVPDWFRPWLKAVATKIL</sequence>
<protein>
    <submittedName>
        <fullName evidence="1">Uncharacterized protein</fullName>
    </submittedName>
</protein>
<name>A0A8S5RBX2_9VIRU</name>
<evidence type="ECO:0000313" key="1">
    <source>
        <dbReference type="EMBL" id="DAE28565.1"/>
    </source>
</evidence>